<dbReference type="InterPro" id="IPR011032">
    <property type="entry name" value="GroES-like_sf"/>
</dbReference>
<keyword evidence="1 4" id="KW-0479">Metal-binding</keyword>
<dbReference type="OrthoDB" id="9777057at2"/>
<feature type="domain" description="Enoyl reductase (ER)" evidence="5">
    <location>
        <begin position="7"/>
        <end position="336"/>
    </location>
</feature>
<dbReference type="SMART" id="SM00829">
    <property type="entry name" value="PKS_ER"/>
    <property type="match status" value="1"/>
</dbReference>
<keyword evidence="7" id="KW-1185">Reference proteome</keyword>
<dbReference type="GO" id="GO:0008270">
    <property type="term" value="F:zinc ion binding"/>
    <property type="evidence" value="ECO:0007669"/>
    <property type="project" value="InterPro"/>
</dbReference>
<dbReference type="InterPro" id="IPR050129">
    <property type="entry name" value="Zn_alcohol_dh"/>
</dbReference>
<dbReference type="CDD" id="cd08261">
    <property type="entry name" value="Zn_ADH7"/>
    <property type="match status" value="1"/>
</dbReference>
<dbReference type="Pfam" id="PF08240">
    <property type="entry name" value="ADH_N"/>
    <property type="match status" value="1"/>
</dbReference>
<keyword evidence="3 6" id="KW-0560">Oxidoreductase</keyword>
<dbReference type="InterPro" id="IPR002328">
    <property type="entry name" value="ADH_Zn_CS"/>
</dbReference>
<dbReference type="InterPro" id="IPR020843">
    <property type="entry name" value="ER"/>
</dbReference>
<dbReference type="GO" id="GO:0016491">
    <property type="term" value="F:oxidoreductase activity"/>
    <property type="evidence" value="ECO:0007669"/>
    <property type="project" value="UniProtKB-KW"/>
</dbReference>
<dbReference type="InterPro" id="IPR013149">
    <property type="entry name" value="ADH-like_C"/>
</dbReference>
<dbReference type="InterPro" id="IPR036291">
    <property type="entry name" value="NAD(P)-bd_dom_sf"/>
</dbReference>
<evidence type="ECO:0000256" key="3">
    <source>
        <dbReference type="ARBA" id="ARBA00023002"/>
    </source>
</evidence>
<organism evidence="6 7">
    <name type="scientific">Petrocella atlantisensis</name>
    <dbReference type="NCBI Taxonomy" id="2173034"/>
    <lineage>
        <taxon>Bacteria</taxon>
        <taxon>Bacillati</taxon>
        <taxon>Bacillota</taxon>
        <taxon>Clostridia</taxon>
        <taxon>Lachnospirales</taxon>
        <taxon>Vallitaleaceae</taxon>
        <taxon>Petrocella</taxon>
    </lineage>
</organism>
<dbReference type="RefSeq" id="WP_125137601.1">
    <property type="nucleotide sequence ID" value="NZ_LR130778.1"/>
</dbReference>
<dbReference type="Pfam" id="PF00107">
    <property type="entry name" value="ADH_zinc_N"/>
    <property type="match status" value="1"/>
</dbReference>
<evidence type="ECO:0000313" key="6">
    <source>
        <dbReference type="EMBL" id="VDN48475.1"/>
    </source>
</evidence>
<dbReference type="Gene3D" id="3.40.50.720">
    <property type="entry name" value="NAD(P)-binding Rossmann-like Domain"/>
    <property type="match status" value="1"/>
</dbReference>
<dbReference type="KEGG" id="cbar:PATL70BA_2575"/>
<protein>
    <submittedName>
        <fullName evidence="6">Starvation-sensing protein RspB</fullName>
        <ecNumber evidence="6">1.1.1.-</ecNumber>
    </submittedName>
</protein>
<accession>A0A3P7NZU5</accession>
<dbReference type="PANTHER" id="PTHR43401:SF2">
    <property type="entry name" value="L-THREONINE 3-DEHYDROGENASE"/>
    <property type="match status" value="1"/>
</dbReference>
<dbReference type="AlphaFoldDB" id="A0A3P7NZU5"/>
<sequence length="342" mass="37031">MKAILIKEPHKIEVTDIEMEQLKSEKDVLIKVKAGGICGSDMHGYHGTSPFINYPVVPGHEFAGLVTKVGEAVKNIKVGDHVSVDPVISCGECYACKSGRYNVCSDLKVRGVHVDGGFKEYVSIPEKACYKINENIPWEVACLVEPFTIASQSLSRGGINKNDIVFIAGAGAIGLTILLTAKSEGATVIISDISDAKLERAKAIGADYTINSLNTSLEAFIEAHEAIEGITLALDAVGHPSIIESILPSMLPTGRVVLLGFLKAPSNLIQMEVTKKELDIKGSRLSCNKFSVVVDCIEQGLFNPKKIISHTFDYTKVEEAIDLLVNRPDECCKVILNFETEV</sequence>
<dbReference type="SUPFAM" id="SSF50129">
    <property type="entry name" value="GroES-like"/>
    <property type="match status" value="1"/>
</dbReference>
<dbReference type="EC" id="1.1.1.-" evidence="6"/>
<dbReference type="EMBL" id="LR130778">
    <property type="protein sequence ID" value="VDN48475.1"/>
    <property type="molecule type" value="Genomic_DNA"/>
</dbReference>
<gene>
    <name evidence="6" type="primary">rspB</name>
    <name evidence="6" type="ORF">PATL70BA_2575</name>
</gene>
<keyword evidence="2 4" id="KW-0862">Zinc</keyword>
<evidence type="ECO:0000256" key="2">
    <source>
        <dbReference type="ARBA" id="ARBA00022833"/>
    </source>
</evidence>
<dbReference type="PROSITE" id="PS00059">
    <property type="entry name" value="ADH_ZINC"/>
    <property type="match status" value="1"/>
</dbReference>
<dbReference type="InterPro" id="IPR013154">
    <property type="entry name" value="ADH-like_N"/>
</dbReference>
<evidence type="ECO:0000256" key="1">
    <source>
        <dbReference type="ARBA" id="ARBA00022723"/>
    </source>
</evidence>
<evidence type="ECO:0000313" key="7">
    <source>
        <dbReference type="Proteomes" id="UP000279029"/>
    </source>
</evidence>
<evidence type="ECO:0000256" key="4">
    <source>
        <dbReference type="RuleBase" id="RU361277"/>
    </source>
</evidence>
<comment type="cofactor">
    <cofactor evidence="4">
        <name>Zn(2+)</name>
        <dbReference type="ChEBI" id="CHEBI:29105"/>
    </cofactor>
</comment>
<dbReference type="PANTHER" id="PTHR43401">
    <property type="entry name" value="L-THREONINE 3-DEHYDROGENASE"/>
    <property type="match status" value="1"/>
</dbReference>
<comment type="similarity">
    <text evidence="4">Belongs to the zinc-containing alcohol dehydrogenase family.</text>
</comment>
<reference evidence="6 7" key="1">
    <citation type="submission" date="2018-09" db="EMBL/GenBank/DDBJ databases">
        <authorList>
            <person name="Postec A."/>
        </authorList>
    </citation>
    <scope>NUCLEOTIDE SEQUENCE [LARGE SCALE GENOMIC DNA]</scope>
    <source>
        <strain evidence="6">70B-A</strain>
    </source>
</reference>
<name>A0A3P7NZU5_9FIRM</name>
<dbReference type="Proteomes" id="UP000279029">
    <property type="component" value="Chromosome"/>
</dbReference>
<proteinExistence type="inferred from homology"/>
<evidence type="ECO:0000259" key="5">
    <source>
        <dbReference type="SMART" id="SM00829"/>
    </source>
</evidence>
<dbReference type="Gene3D" id="3.90.180.10">
    <property type="entry name" value="Medium-chain alcohol dehydrogenases, catalytic domain"/>
    <property type="match status" value="1"/>
</dbReference>
<dbReference type="SUPFAM" id="SSF51735">
    <property type="entry name" value="NAD(P)-binding Rossmann-fold domains"/>
    <property type="match status" value="1"/>
</dbReference>